<keyword evidence="10" id="KW-1185">Reference proteome</keyword>
<organism evidence="9 10">
    <name type="scientific">Megasphaera massiliensis</name>
    <dbReference type="NCBI Taxonomy" id="1232428"/>
    <lineage>
        <taxon>Bacteria</taxon>
        <taxon>Bacillati</taxon>
        <taxon>Bacillota</taxon>
        <taxon>Negativicutes</taxon>
        <taxon>Veillonellales</taxon>
        <taxon>Veillonellaceae</taxon>
        <taxon>Megasphaera</taxon>
    </lineage>
</organism>
<feature type="transmembrane region" description="Helical" evidence="8">
    <location>
        <begin position="7"/>
        <end position="30"/>
    </location>
</feature>
<keyword evidence="3" id="KW-1003">Cell membrane</keyword>
<comment type="subcellular location">
    <subcellularLocation>
        <location evidence="1">Cell membrane</location>
        <topology evidence="1">Multi-pass membrane protein</topology>
    </subcellularLocation>
</comment>
<dbReference type="PANTHER" id="PTHR32024">
    <property type="entry name" value="TRK SYSTEM POTASSIUM UPTAKE PROTEIN TRKG-RELATED"/>
    <property type="match status" value="1"/>
</dbReference>
<feature type="transmembrane region" description="Helical" evidence="8">
    <location>
        <begin position="273"/>
        <end position="293"/>
    </location>
</feature>
<dbReference type="Pfam" id="PF02386">
    <property type="entry name" value="TrkH"/>
    <property type="match status" value="1"/>
</dbReference>
<evidence type="ECO:0000256" key="5">
    <source>
        <dbReference type="ARBA" id="ARBA00022989"/>
    </source>
</evidence>
<feature type="transmembrane region" description="Helical" evidence="8">
    <location>
        <begin position="69"/>
        <end position="90"/>
    </location>
</feature>
<keyword evidence="7 8" id="KW-0472">Membrane</keyword>
<feature type="transmembrane region" description="Helical" evidence="8">
    <location>
        <begin position="453"/>
        <end position="473"/>
    </location>
</feature>
<comment type="caution">
    <text evidence="9">The sequence shown here is derived from an EMBL/GenBank/DDBJ whole genome shotgun (WGS) entry which is preliminary data.</text>
</comment>
<evidence type="ECO:0000256" key="2">
    <source>
        <dbReference type="ARBA" id="ARBA00022448"/>
    </source>
</evidence>
<evidence type="ECO:0000313" key="9">
    <source>
        <dbReference type="EMBL" id="MCQ5343197.1"/>
    </source>
</evidence>
<dbReference type="Proteomes" id="UP001206692">
    <property type="component" value="Unassembled WGS sequence"/>
</dbReference>
<dbReference type="PANTHER" id="PTHR32024:SF3">
    <property type="entry name" value="TRK SYSTEM POTASSIUM UPTAKE PROTEIN"/>
    <property type="match status" value="1"/>
</dbReference>
<keyword evidence="2" id="KW-0813">Transport</keyword>
<dbReference type="EMBL" id="JANGEW010000017">
    <property type="protein sequence ID" value="MCQ5343197.1"/>
    <property type="molecule type" value="Genomic_DNA"/>
</dbReference>
<evidence type="ECO:0000256" key="4">
    <source>
        <dbReference type="ARBA" id="ARBA00022692"/>
    </source>
</evidence>
<feature type="transmembrane region" description="Helical" evidence="8">
    <location>
        <begin position="331"/>
        <end position="350"/>
    </location>
</feature>
<feature type="transmembrane region" description="Helical" evidence="8">
    <location>
        <begin position="136"/>
        <end position="163"/>
    </location>
</feature>
<evidence type="ECO:0000256" key="7">
    <source>
        <dbReference type="ARBA" id="ARBA00023136"/>
    </source>
</evidence>
<proteinExistence type="predicted"/>
<dbReference type="InterPro" id="IPR003445">
    <property type="entry name" value="Cat_transpt"/>
</dbReference>
<keyword evidence="5 8" id="KW-1133">Transmembrane helix</keyword>
<evidence type="ECO:0000313" key="10">
    <source>
        <dbReference type="Proteomes" id="UP001206692"/>
    </source>
</evidence>
<protein>
    <submittedName>
        <fullName evidence="9">TrkH family potassium uptake protein</fullName>
    </submittedName>
</protein>
<feature type="transmembrane region" description="Helical" evidence="8">
    <location>
        <begin position="396"/>
        <end position="416"/>
    </location>
</feature>
<evidence type="ECO:0000256" key="8">
    <source>
        <dbReference type="SAM" id="Phobius"/>
    </source>
</evidence>
<feature type="transmembrane region" description="Helical" evidence="8">
    <location>
        <begin position="36"/>
        <end position="57"/>
    </location>
</feature>
<feature type="transmembrane region" description="Helical" evidence="8">
    <location>
        <begin position="422"/>
        <end position="441"/>
    </location>
</feature>
<evidence type="ECO:0000256" key="6">
    <source>
        <dbReference type="ARBA" id="ARBA00023065"/>
    </source>
</evidence>
<dbReference type="RefSeq" id="WP_227163186.1">
    <property type="nucleotide sequence ID" value="NZ_JAJCIO010000014.1"/>
</dbReference>
<evidence type="ECO:0000256" key="3">
    <source>
        <dbReference type="ARBA" id="ARBA00022475"/>
    </source>
</evidence>
<keyword evidence="6" id="KW-0406">Ion transport</keyword>
<sequence>MDRHILFYLVGRLILVNGLSLIIPLTAGLIWGERGILYFGPSLIAAVAFSAYCLYRGRHHKRQVGAGEGAWYMVLVWLILSLLGMVPYVMAGVFTSPADAFFESVSAFTTTGTSVLADGGASLPASLLLWHSLMGWLGGLNFILMLVSVMPLVSGCFGLTLSVHQSVSFSPMVASMQDAARKVGCIYLAITNFSVILYWLAGLSPEAAVNQGLVTLSTSGGDSLFDFLRYDSRALEGAGALSMLLASGNFLLYWKSWERRSLKIFLHDAELRYFLMMFVGVSAVVSFHLWHYGVYDGWDNLRYGFFQVLSFISTSGFTSTSMADWPEFDKYVLFLLAFIGGCIGSSTGGLKVMRFMVLFKMTAQELRRTLHPRMVVSLKIDGVPVDMNIVSRVLSYFFLVIMTFFASMLIISLAGVTPIQSMAMAVGCLSSVGSTMALFGVTDIASLPAWTKVYCGFLMILGRVEIFPILLVIQHSVGYVWRRW</sequence>
<feature type="transmembrane region" description="Helical" evidence="8">
    <location>
        <begin position="234"/>
        <end position="252"/>
    </location>
</feature>
<gene>
    <name evidence="9" type="ORF">NE675_09220</name>
</gene>
<feature type="transmembrane region" description="Helical" evidence="8">
    <location>
        <begin position="184"/>
        <end position="201"/>
    </location>
</feature>
<name>A0ABT1STJ4_9FIRM</name>
<evidence type="ECO:0000256" key="1">
    <source>
        <dbReference type="ARBA" id="ARBA00004651"/>
    </source>
</evidence>
<accession>A0ABT1STJ4</accession>
<reference evidence="9 10" key="1">
    <citation type="submission" date="2022-06" db="EMBL/GenBank/DDBJ databases">
        <title>Isolation of gut microbiota from human fecal samples.</title>
        <authorList>
            <person name="Pamer E.G."/>
            <person name="Barat B."/>
            <person name="Waligurski E."/>
            <person name="Medina S."/>
            <person name="Paddock L."/>
            <person name="Mostad J."/>
        </authorList>
    </citation>
    <scope>NUCLEOTIDE SEQUENCE [LARGE SCALE GENOMIC DNA]</scope>
    <source>
        <strain evidence="9 10">DFI.1.1</strain>
    </source>
</reference>
<keyword evidence="4 8" id="KW-0812">Transmembrane</keyword>